<protein>
    <submittedName>
        <fullName evidence="3">Amino acid ABC transporter substrate-binding protein, PAAT family</fullName>
    </submittedName>
</protein>
<dbReference type="EMBL" id="FORC01000001">
    <property type="protein sequence ID" value="SFI32030.1"/>
    <property type="molecule type" value="Genomic_DNA"/>
</dbReference>
<dbReference type="AlphaFoldDB" id="A0A1I3H8Y2"/>
<keyword evidence="4" id="KW-1185">Reference proteome</keyword>
<dbReference type="STRING" id="289370.SAMN05216602_0698"/>
<accession>A0A1I3H8Y2</accession>
<dbReference type="PANTHER" id="PTHR35936:SF25">
    <property type="entry name" value="ABC TRANSPORTER SUBSTRATE-BINDING PROTEIN"/>
    <property type="match status" value="1"/>
</dbReference>
<proteinExistence type="inferred from homology"/>
<reference evidence="4" key="1">
    <citation type="submission" date="2016-10" db="EMBL/GenBank/DDBJ databases">
        <authorList>
            <person name="Varghese N."/>
            <person name="Submissions S."/>
        </authorList>
    </citation>
    <scope>NUCLEOTIDE SEQUENCE [LARGE SCALE GENOMIC DNA]</scope>
    <source>
        <strain evidence="4">LMG 22563</strain>
    </source>
</reference>
<dbReference type="PANTHER" id="PTHR35936">
    <property type="entry name" value="MEMBRANE-BOUND LYTIC MUREIN TRANSGLYCOSYLASE F"/>
    <property type="match status" value="1"/>
</dbReference>
<keyword evidence="2" id="KW-0732">Signal</keyword>
<feature type="chain" id="PRO_5010300479" evidence="2">
    <location>
        <begin position="28"/>
        <end position="261"/>
    </location>
</feature>
<comment type="similarity">
    <text evidence="1">Belongs to the bacterial solute-binding protein 3 family.</text>
</comment>
<sequence>MRTVKGFAWLATGLLAALALSSTCARAETLIMEADVWCPVNCAQDAERPGIFVELATQIFAEAGIQVDYRVTNWARAVQDVRSGKAHALVGAGVRDAPDFLFGKYAPGISRNCFYARAGGSWRYTGLESLAQVRLGVINGYSYGEELDDYIRRYQKEQERLQLAAGEQALALNVRKVELGRLDALLENTWIMAMYLDRHGNRGELVEVGCRVPDVPIYIAFSPVLSSSARYRDIFDEGVLRYRQDGRLAALLQRYGIHPQL</sequence>
<evidence type="ECO:0000256" key="1">
    <source>
        <dbReference type="ARBA" id="ARBA00010333"/>
    </source>
</evidence>
<dbReference type="Gene3D" id="3.40.190.10">
    <property type="entry name" value="Periplasmic binding protein-like II"/>
    <property type="match status" value="2"/>
</dbReference>
<evidence type="ECO:0000313" key="4">
    <source>
        <dbReference type="Proteomes" id="UP000183018"/>
    </source>
</evidence>
<evidence type="ECO:0000313" key="3">
    <source>
        <dbReference type="EMBL" id="SFI32030.1"/>
    </source>
</evidence>
<dbReference type="RefSeq" id="WP_244157050.1">
    <property type="nucleotide sequence ID" value="NZ_FORC01000001.1"/>
</dbReference>
<feature type="signal peptide" evidence="2">
    <location>
        <begin position="1"/>
        <end position="27"/>
    </location>
</feature>
<gene>
    <name evidence="3" type="ORF">SAMN05216602_0698</name>
</gene>
<organism evidence="3 4">
    <name type="scientific">Phytopseudomonas argentinensis</name>
    <dbReference type="NCBI Taxonomy" id="289370"/>
    <lineage>
        <taxon>Bacteria</taxon>
        <taxon>Pseudomonadati</taxon>
        <taxon>Pseudomonadota</taxon>
        <taxon>Gammaproteobacteria</taxon>
        <taxon>Pseudomonadales</taxon>
        <taxon>Pseudomonadaceae</taxon>
        <taxon>Phytopseudomonas</taxon>
    </lineage>
</organism>
<dbReference type="Proteomes" id="UP000183018">
    <property type="component" value="Unassembled WGS sequence"/>
</dbReference>
<name>A0A1I3H8Y2_9GAMM</name>
<evidence type="ECO:0000256" key="2">
    <source>
        <dbReference type="SAM" id="SignalP"/>
    </source>
</evidence>
<dbReference type="SUPFAM" id="SSF53850">
    <property type="entry name" value="Periplasmic binding protein-like II"/>
    <property type="match status" value="1"/>
</dbReference>